<keyword evidence="2" id="KW-1185">Reference proteome</keyword>
<dbReference type="InterPro" id="IPR006944">
    <property type="entry name" value="Phage/GTA_portal"/>
</dbReference>
<dbReference type="EMBL" id="UHIC01000001">
    <property type="protein sequence ID" value="SUO95249.1"/>
    <property type="molecule type" value="Genomic_DNA"/>
</dbReference>
<evidence type="ECO:0000313" key="2">
    <source>
        <dbReference type="Proteomes" id="UP000254601"/>
    </source>
</evidence>
<organism evidence="1 2">
    <name type="scientific">Suttonella ornithocola</name>
    <dbReference type="NCBI Taxonomy" id="279832"/>
    <lineage>
        <taxon>Bacteria</taxon>
        <taxon>Pseudomonadati</taxon>
        <taxon>Pseudomonadota</taxon>
        <taxon>Gammaproteobacteria</taxon>
        <taxon>Cardiobacteriales</taxon>
        <taxon>Cardiobacteriaceae</taxon>
        <taxon>Suttonella</taxon>
    </lineage>
</organism>
<dbReference type="RefSeq" id="WP_072576187.1">
    <property type="nucleotide sequence ID" value="NZ_LWHB01000054.1"/>
</dbReference>
<dbReference type="OrthoDB" id="9765386at2"/>
<dbReference type="AlphaFoldDB" id="A0A380MRI2"/>
<accession>A0A380MRI2</accession>
<gene>
    <name evidence="1" type="ORF">NCTC13337_01177</name>
</gene>
<dbReference type="InterPro" id="IPR006427">
    <property type="entry name" value="Portal_HK97"/>
</dbReference>
<dbReference type="NCBIfam" id="TIGR01537">
    <property type="entry name" value="portal_HK97"/>
    <property type="match status" value="1"/>
</dbReference>
<protein>
    <submittedName>
        <fullName evidence="1">Phage portal protein, HK97 family</fullName>
    </submittedName>
</protein>
<sequence>MNITLNTAAVREWLGGLFGRQRLDKNATVYPYDSTPTPMGSSVSVDNSLKLSAVWACVRLRSQTISTLPIHLRDTEKNISDNHPLYKLLHDAPNADMCASEFWEVMIASLDLWGNAYALITRGGNRIISLEPLDPQAMRVKRDKTGAIIYQYSKTGYADEYSEADIFHVRGFTLDGLTGLSPIQYAAEAIGAQMDLNRFTANDWKKGLKIGGFFKFPTLLSPEQRQVFRENLVRYQQPENADSYMLLENGIEPVTANGIKINPKDAQVIESKYFGIEEICRAFGVPPQLIGHYDKASSWASSLEGMNQGFLTYSLRPTLVRIEQTISRKLLTPIERQQYRPKFAVEGLLRANSGERANFYNLMVQNGIMTRNDVRALEDLPRIEGADVLTVQLNMTTIDNVGKEPVKDSTDRTTE</sequence>
<name>A0A380MRI2_9GAMM</name>
<dbReference type="Pfam" id="PF04860">
    <property type="entry name" value="Phage_portal"/>
    <property type="match status" value="1"/>
</dbReference>
<reference evidence="1 2" key="1">
    <citation type="submission" date="2018-06" db="EMBL/GenBank/DDBJ databases">
        <authorList>
            <consortium name="Pathogen Informatics"/>
            <person name="Doyle S."/>
        </authorList>
    </citation>
    <scope>NUCLEOTIDE SEQUENCE [LARGE SCALE GENOMIC DNA]</scope>
    <source>
        <strain evidence="1 2">NCTC13337</strain>
    </source>
</reference>
<proteinExistence type="predicted"/>
<dbReference type="Proteomes" id="UP000254601">
    <property type="component" value="Unassembled WGS sequence"/>
</dbReference>
<evidence type="ECO:0000313" key="1">
    <source>
        <dbReference type="EMBL" id="SUO95249.1"/>
    </source>
</evidence>